<dbReference type="SUPFAM" id="SSF52283">
    <property type="entry name" value="Formate/glycerate dehydrogenase catalytic domain-like"/>
    <property type="match status" value="1"/>
</dbReference>
<proteinExistence type="inferred from homology"/>
<reference evidence="7 9" key="1">
    <citation type="submission" date="2013-02" db="EMBL/GenBank/DDBJ databases">
        <title>The Genome Sequence of Enterococcus gilvus ATCC BAA-350.</title>
        <authorList>
            <consortium name="The Broad Institute Genome Sequencing Platform"/>
            <consortium name="The Broad Institute Genome Sequencing Center for Infectious Disease"/>
            <person name="Earl A.M."/>
            <person name="Gilmore M.S."/>
            <person name="Lebreton F."/>
            <person name="Walker B."/>
            <person name="Young S.K."/>
            <person name="Zeng Q."/>
            <person name="Gargeya S."/>
            <person name="Fitzgerald M."/>
            <person name="Haas B."/>
            <person name="Abouelleil A."/>
            <person name="Alvarado L."/>
            <person name="Arachchi H.M."/>
            <person name="Berlin A.M."/>
            <person name="Chapman S.B."/>
            <person name="Dewar J."/>
            <person name="Goldberg J."/>
            <person name="Griggs A."/>
            <person name="Gujja S."/>
            <person name="Hansen M."/>
            <person name="Howarth C."/>
            <person name="Imamovic A."/>
            <person name="Larimer J."/>
            <person name="McCowan C."/>
            <person name="Murphy C."/>
            <person name="Neiman D."/>
            <person name="Pearson M."/>
            <person name="Priest M."/>
            <person name="Roberts A."/>
            <person name="Saif S."/>
            <person name="Shea T."/>
            <person name="Sisk P."/>
            <person name="Sykes S."/>
            <person name="Wortman J."/>
            <person name="Nusbaum C."/>
            <person name="Birren B."/>
        </authorList>
    </citation>
    <scope>NUCLEOTIDE SEQUENCE [LARGE SCALE GENOMIC DNA]</scope>
    <source>
        <strain evidence="7 9">ATCC BAA-350</strain>
    </source>
</reference>
<evidence type="ECO:0000259" key="6">
    <source>
        <dbReference type="Pfam" id="PF02826"/>
    </source>
</evidence>
<evidence type="ECO:0000259" key="5">
    <source>
        <dbReference type="Pfam" id="PF00389"/>
    </source>
</evidence>
<keyword evidence="3" id="KW-0520">NAD</keyword>
<protein>
    <recommendedName>
        <fullName evidence="11">Phosphoglycerate dehydrogenase</fullName>
    </recommendedName>
</protein>
<dbReference type="RefSeq" id="WP_010781995.1">
    <property type="nucleotide sequence ID" value="NZ_ASWH01000001.1"/>
</dbReference>
<dbReference type="InterPro" id="IPR006140">
    <property type="entry name" value="D-isomer_DH_NAD-bd"/>
</dbReference>
<dbReference type="GO" id="GO:0051287">
    <property type="term" value="F:NAD binding"/>
    <property type="evidence" value="ECO:0007669"/>
    <property type="project" value="InterPro"/>
</dbReference>
<gene>
    <name evidence="8" type="ORF">I592_00307</name>
    <name evidence="7" type="ORF">UKC_03655</name>
</gene>
<dbReference type="Pfam" id="PF02826">
    <property type="entry name" value="2-Hacid_dh_C"/>
    <property type="match status" value="1"/>
</dbReference>
<dbReference type="Proteomes" id="UP000013750">
    <property type="component" value="Unassembled WGS sequence"/>
</dbReference>
<name>R2XGG1_9ENTE</name>
<dbReference type="GO" id="GO:0006564">
    <property type="term" value="P:L-serine biosynthetic process"/>
    <property type="evidence" value="ECO:0007669"/>
    <property type="project" value="UniProtKB-ARBA"/>
</dbReference>
<evidence type="ECO:0000313" key="9">
    <source>
        <dbReference type="Proteomes" id="UP000013750"/>
    </source>
</evidence>
<dbReference type="CDD" id="cd12171">
    <property type="entry name" value="2-Hacid_dh_10"/>
    <property type="match status" value="1"/>
</dbReference>
<comment type="similarity">
    <text evidence="1 4">Belongs to the D-isomer specific 2-hydroxyacid dehydrogenase family.</text>
</comment>
<dbReference type="Proteomes" id="UP000014160">
    <property type="component" value="Unassembled WGS sequence"/>
</dbReference>
<evidence type="ECO:0000313" key="8">
    <source>
        <dbReference type="EMBL" id="EOW81022.1"/>
    </source>
</evidence>
<dbReference type="InterPro" id="IPR050857">
    <property type="entry name" value="D-2-hydroxyacid_DH"/>
</dbReference>
<dbReference type="eggNOG" id="COG0111">
    <property type="taxonomic scope" value="Bacteria"/>
</dbReference>
<dbReference type="Pfam" id="PF00389">
    <property type="entry name" value="2-Hacid_dh"/>
    <property type="match status" value="1"/>
</dbReference>
<feature type="domain" description="D-isomer specific 2-hydroxyacid dehydrogenase NAD-binding" evidence="6">
    <location>
        <begin position="136"/>
        <end position="315"/>
    </location>
</feature>
<evidence type="ECO:0008006" key="11">
    <source>
        <dbReference type="Google" id="ProtNLM"/>
    </source>
</evidence>
<dbReference type="PANTHER" id="PTHR42789">
    <property type="entry name" value="D-ISOMER SPECIFIC 2-HYDROXYACID DEHYDROGENASE FAMILY PROTEIN (AFU_ORTHOLOGUE AFUA_6G10090)"/>
    <property type="match status" value="1"/>
</dbReference>
<sequence length="346" mass="38366">MSKVVVVGDTFVSSDTLKKAATLMALPEPVEIVCLEWRSDDSLEEFQRNLKLIEQTGPEALATSPEIMEEITDADFLFVHLAPIPRKVVEAAKNLKLIGTCRGGVEHLDITAAKEKMIPIIHVIRNAEPVADYTIGLIYTVTRNIALSHAEVMKGRWAKKFPNDSYRTTLPNQVVGLVGLGHIGKMVAKRLNALGVKVIVYDPFIDQEKVKKSELDVYFTSIEELFREADIVSLHMRVTSETENLIDENLLAMMKPSAYLINTARPGLLVKAAFIDVLKKQKIVGAAIDVIWEEPLALNDPLLELDNLIITSHIAGDTVDAIPNSPFLLAQTVREYLKAGESEFLI</sequence>
<dbReference type="PROSITE" id="PS00671">
    <property type="entry name" value="D_2_HYDROXYACID_DH_3"/>
    <property type="match status" value="1"/>
</dbReference>
<dbReference type="SUPFAM" id="SSF51735">
    <property type="entry name" value="NAD(P)-binding Rossmann-fold domains"/>
    <property type="match status" value="1"/>
</dbReference>
<dbReference type="EMBL" id="AJDQ01000012">
    <property type="protein sequence ID" value="EOI53703.1"/>
    <property type="molecule type" value="Genomic_DNA"/>
</dbReference>
<comment type="caution">
    <text evidence="7">The sequence shown here is derived from an EMBL/GenBank/DDBJ whole genome shotgun (WGS) entry which is preliminary data.</text>
</comment>
<evidence type="ECO:0000256" key="1">
    <source>
        <dbReference type="ARBA" id="ARBA00005854"/>
    </source>
</evidence>
<evidence type="ECO:0000256" key="3">
    <source>
        <dbReference type="ARBA" id="ARBA00023027"/>
    </source>
</evidence>
<dbReference type="InterPro" id="IPR036291">
    <property type="entry name" value="NAD(P)-bd_dom_sf"/>
</dbReference>
<organism evidence="7 9">
    <name type="scientific">Enterococcus gilvus ATCC BAA-350</name>
    <dbReference type="NCBI Taxonomy" id="1158614"/>
    <lineage>
        <taxon>Bacteria</taxon>
        <taxon>Bacillati</taxon>
        <taxon>Bacillota</taxon>
        <taxon>Bacilli</taxon>
        <taxon>Lactobacillales</taxon>
        <taxon>Enterococcaceae</taxon>
        <taxon>Enterococcus</taxon>
    </lineage>
</organism>
<dbReference type="PANTHER" id="PTHR42789:SF1">
    <property type="entry name" value="D-ISOMER SPECIFIC 2-HYDROXYACID DEHYDROGENASE FAMILY PROTEIN (AFU_ORTHOLOGUE AFUA_6G10090)"/>
    <property type="match status" value="1"/>
</dbReference>
<dbReference type="OrthoDB" id="9805416at2"/>
<keyword evidence="10" id="KW-1185">Reference proteome</keyword>
<evidence type="ECO:0000313" key="10">
    <source>
        <dbReference type="Proteomes" id="UP000014160"/>
    </source>
</evidence>
<dbReference type="InterPro" id="IPR029753">
    <property type="entry name" value="D-isomer_DH_CS"/>
</dbReference>
<dbReference type="FunFam" id="3.40.50.720:FF:000041">
    <property type="entry name" value="D-3-phosphoglycerate dehydrogenase"/>
    <property type="match status" value="1"/>
</dbReference>
<reference evidence="8 10" key="2">
    <citation type="submission" date="2013-03" db="EMBL/GenBank/DDBJ databases">
        <title>The Genome Sequence of Enterococcus gilvus ATCC BAA-350 (PacBio/Illumina hybrid assembly).</title>
        <authorList>
            <consortium name="The Broad Institute Genomics Platform"/>
            <consortium name="The Broad Institute Genome Sequencing Center for Infectious Disease"/>
            <person name="Earl A."/>
            <person name="Russ C."/>
            <person name="Gilmore M."/>
            <person name="Surin D."/>
            <person name="Walker B."/>
            <person name="Young S."/>
            <person name="Zeng Q."/>
            <person name="Gargeya S."/>
            <person name="Fitzgerald M."/>
            <person name="Haas B."/>
            <person name="Abouelleil A."/>
            <person name="Allen A.W."/>
            <person name="Alvarado L."/>
            <person name="Arachchi H.M."/>
            <person name="Berlin A.M."/>
            <person name="Chapman S.B."/>
            <person name="Gainer-Dewar J."/>
            <person name="Goldberg J."/>
            <person name="Griggs A."/>
            <person name="Gujja S."/>
            <person name="Hansen M."/>
            <person name="Howarth C."/>
            <person name="Imamovic A."/>
            <person name="Ireland A."/>
            <person name="Larimer J."/>
            <person name="McCowan C."/>
            <person name="Murphy C."/>
            <person name="Pearson M."/>
            <person name="Poon T.W."/>
            <person name="Priest M."/>
            <person name="Roberts A."/>
            <person name="Saif S."/>
            <person name="Shea T."/>
            <person name="Sisk P."/>
            <person name="Sykes S."/>
            <person name="Wortman J."/>
            <person name="Nusbaum C."/>
            <person name="Birren B."/>
        </authorList>
    </citation>
    <scope>NUCLEOTIDE SEQUENCE [LARGE SCALE GENOMIC DNA]</scope>
    <source>
        <strain evidence="8 10">ATCC BAA-350</strain>
    </source>
</reference>
<evidence type="ECO:0000313" key="7">
    <source>
        <dbReference type="EMBL" id="EOI53703.1"/>
    </source>
</evidence>
<accession>R2XGG1</accession>
<dbReference type="AlphaFoldDB" id="R2XGG1"/>
<dbReference type="EMBL" id="ASWH01000001">
    <property type="protein sequence ID" value="EOW81022.1"/>
    <property type="molecule type" value="Genomic_DNA"/>
</dbReference>
<dbReference type="Gene3D" id="3.40.50.720">
    <property type="entry name" value="NAD(P)-binding Rossmann-like Domain"/>
    <property type="match status" value="2"/>
</dbReference>
<keyword evidence="2 4" id="KW-0560">Oxidoreductase</keyword>
<dbReference type="HOGENOM" id="CLU_019796_1_3_9"/>
<dbReference type="GO" id="GO:0004617">
    <property type="term" value="F:phosphoglycerate dehydrogenase activity"/>
    <property type="evidence" value="ECO:0007669"/>
    <property type="project" value="UniProtKB-ARBA"/>
</dbReference>
<dbReference type="GO" id="GO:0047545">
    <property type="term" value="F:(S)-2-hydroxyglutarate dehydrogenase activity"/>
    <property type="evidence" value="ECO:0007669"/>
    <property type="project" value="UniProtKB-ARBA"/>
</dbReference>
<dbReference type="PATRIC" id="fig|1158614.3.peg.3641"/>
<evidence type="ECO:0000256" key="2">
    <source>
        <dbReference type="ARBA" id="ARBA00023002"/>
    </source>
</evidence>
<evidence type="ECO:0000256" key="4">
    <source>
        <dbReference type="RuleBase" id="RU003719"/>
    </source>
</evidence>
<feature type="domain" description="D-isomer specific 2-hydroxyacid dehydrogenase catalytic" evidence="5">
    <location>
        <begin position="43"/>
        <end position="339"/>
    </location>
</feature>
<dbReference type="InterPro" id="IPR006139">
    <property type="entry name" value="D-isomer_2_OHA_DH_cat_dom"/>
</dbReference>